<dbReference type="GO" id="GO:0005524">
    <property type="term" value="F:ATP binding"/>
    <property type="evidence" value="ECO:0007669"/>
    <property type="project" value="UniProtKB-UniRule"/>
</dbReference>
<keyword evidence="4" id="KW-0418">Kinase</keyword>
<dbReference type="PANTHER" id="PTHR43289:SF6">
    <property type="entry name" value="SERINE_THREONINE-PROTEIN KINASE NEKL-3"/>
    <property type="match status" value="1"/>
</dbReference>
<keyword evidence="8" id="KW-0472">Membrane</keyword>
<keyword evidence="8" id="KW-0812">Transmembrane</keyword>
<dbReference type="InterPro" id="IPR002939">
    <property type="entry name" value="DnaJ_C"/>
</dbReference>
<dbReference type="Gene3D" id="1.10.510.10">
    <property type="entry name" value="Transferase(Phosphotransferase) domain 1"/>
    <property type="match status" value="1"/>
</dbReference>
<dbReference type="PROSITE" id="PS50011">
    <property type="entry name" value="PROTEIN_KINASE_DOM"/>
    <property type="match status" value="1"/>
</dbReference>
<keyword evidence="2" id="KW-0808">Transferase</keyword>
<keyword evidence="3 6" id="KW-0547">Nucleotide-binding</keyword>
<evidence type="ECO:0000256" key="3">
    <source>
        <dbReference type="ARBA" id="ARBA00022741"/>
    </source>
</evidence>
<protein>
    <recommendedName>
        <fullName evidence="1">non-specific serine/threonine protein kinase</fullName>
        <ecNumber evidence="1">2.7.11.1</ecNumber>
    </recommendedName>
</protein>
<dbReference type="GO" id="GO:0016787">
    <property type="term" value="F:hydrolase activity"/>
    <property type="evidence" value="ECO:0007669"/>
    <property type="project" value="InterPro"/>
</dbReference>
<name>A0A8J3N484_9CHLR</name>
<dbReference type="Proteomes" id="UP000597444">
    <property type="component" value="Unassembled WGS sequence"/>
</dbReference>
<evidence type="ECO:0000259" key="9">
    <source>
        <dbReference type="PROSITE" id="PS50011"/>
    </source>
</evidence>
<dbReference type="Gene3D" id="2.60.120.560">
    <property type="entry name" value="Exo-inulinase, domain 1"/>
    <property type="match status" value="1"/>
</dbReference>
<dbReference type="InterPro" id="IPR010496">
    <property type="entry name" value="AL/BT2_dom"/>
</dbReference>
<accession>A0A8J3N484</accession>
<evidence type="ECO:0000256" key="1">
    <source>
        <dbReference type="ARBA" id="ARBA00012513"/>
    </source>
</evidence>
<sequence length="705" mass="77542">MILAGQQLDRYHIVRPIGSGGMGDVYLAQDPYIRRQVAIKVIRIEEGLSRDALNEATRLFEREVRAIVSLDHPHILSLFDYGEQLIGDMKIVYLVMPYRPEGSLARWLRSRSQQGLLAPQDVAHMIQQAAEALQHAHERQIIHQDVKPSNFLLRERKETPTRPDLLLTDFSIARLSSATSDASQSVRGTPTYMAPEQWQGRPVFATDQYALGIMAYELLSGRPPFQGSPHQMMYQHLMEQPVSPSQVNPRLSQEVDAVLLRALSKQPQERFPSILAFAEALQRAFDVPTGDLQASLAITPEEAAHGSTRTITLPAGRTLTVTIPPGVQDRHLILLAGEGERKPVSGQRGNVLLTVTVQQANKPLSDEEKMMRTVQVQQGERENKPPVVPANNSNSGGIERISPPPLDETLVPTPGVKVHPGWSGNSPTPIPPPPPDYRPAGDKPLPPPSKQRLIRIVLGVAALLSLLLSFVVGTGAYQDNIRLNTLQAAPTLTASARQRATRVANQAVTATARAEAYPSYLPGQGTPILFDALHQPGFWASETYESGSCQFISGAYHVREAAAMTFNSCAGAFSFSNFAFEVEATIIQGDCSGVLFRSDRINRKYYKFQFCLDGSFSLFKYVDRIGKNAQQLVPVQKHIAIKRGANETNMMAVVAQGNQITLFVNQQQVAMVQDGSYAAGSIELVAASDKNPTEVSFQNIKIWTL</sequence>
<reference evidence="10" key="1">
    <citation type="submission" date="2020-10" db="EMBL/GenBank/DDBJ databases">
        <title>Taxonomic study of unclassified bacteria belonging to the class Ktedonobacteria.</title>
        <authorList>
            <person name="Yabe S."/>
            <person name="Wang C.M."/>
            <person name="Zheng Y."/>
            <person name="Sakai Y."/>
            <person name="Cavaletti L."/>
            <person name="Monciardini P."/>
            <person name="Donadio S."/>
        </authorList>
    </citation>
    <scope>NUCLEOTIDE SEQUENCE</scope>
    <source>
        <strain evidence="10">ID150040</strain>
    </source>
</reference>
<dbReference type="PROSITE" id="PS00107">
    <property type="entry name" value="PROTEIN_KINASE_ATP"/>
    <property type="match status" value="1"/>
</dbReference>
<dbReference type="EMBL" id="BNJK01000002">
    <property type="protein sequence ID" value="GHO97764.1"/>
    <property type="molecule type" value="Genomic_DNA"/>
</dbReference>
<feature type="binding site" evidence="6">
    <location>
        <position position="40"/>
    </location>
    <ligand>
        <name>ATP</name>
        <dbReference type="ChEBI" id="CHEBI:30616"/>
    </ligand>
</feature>
<dbReference type="GO" id="GO:0004674">
    <property type="term" value="F:protein serine/threonine kinase activity"/>
    <property type="evidence" value="ECO:0007669"/>
    <property type="project" value="UniProtKB-EC"/>
</dbReference>
<comment type="caution">
    <text evidence="10">The sequence shown here is derived from an EMBL/GenBank/DDBJ whole genome shotgun (WGS) entry which is preliminary data.</text>
</comment>
<dbReference type="InterPro" id="IPR000719">
    <property type="entry name" value="Prot_kinase_dom"/>
</dbReference>
<gene>
    <name evidence="10" type="ORF">KSF_078120</name>
</gene>
<evidence type="ECO:0000256" key="2">
    <source>
        <dbReference type="ARBA" id="ARBA00022679"/>
    </source>
</evidence>
<evidence type="ECO:0000256" key="8">
    <source>
        <dbReference type="SAM" id="Phobius"/>
    </source>
</evidence>
<dbReference type="CDD" id="cd14014">
    <property type="entry name" value="STKc_PknB_like"/>
    <property type="match status" value="1"/>
</dbReference>
<dbReference type="Pfam" id="PF01556">
    <property type="entry name" value="DnaJ_C"/>
    <property type="match status" value="1"/>
</dbReference>
<dbReference type="GO" id="GO:0051082">
    <property type="term" value="F:unfolded protein binding"/>
    <property type="evidence" value="ECO:0007669"/>
    <property type="project" value="InterPro"/>
</dbReference>
<dbReference type="InterPro" id="IPR008971">
    <property type="entry name" value="HSP40/DnaJ_pept-bd"/>
</dbReference>
<dbReference type="PANTHER" id="PTHR43289">
    <property type="entry name" value="MITOGEN-ACTIVATED PROTEIN KINASE KINASE KINASE 20-RELATED"/>
    <property type="match status" value="1"/>
</dbReference>
<dbReference type="SUPFAM" id="SSF56112">
    <property type="entry name" value="Protein kinase-like (PK-like)"/>
    <property type="match status" value="1"/>
</dbReference>
<evidence type="ECO:0000256" key="5">
    <source>
        <dbReference type="ARBA" id="ARBA00022840"/>
    </source>
</evidence>
<feature type="region of interest" description="Disordered" evidence="7">
    <location>
        <begin position="377"/>
        <end position="448"/>
    </location>
</feature>
<dbReference type="InterPro" id="IPR008271">
    <property type="entry name" value="Ser/Thr_kinase_AS"/>
</dbReference>
<proteinExistence type="predicted"/>
<dbReference type="SUPFAM" id="SSF49493">
    <property type="entry name" value="HSP40/DnaJ peptide-binding domain"/>
    <property type="match status" value="1"/>
</dbReference>
<dbReference type="Gene3D" id="2.60.260.20">
    <property type="entry name" value="Urease metallochaperone UreE, N-terminal domain"/>
    <property type="match status" value="1"/>
</dbReference>
<evidence type="ECO:0000256" key="4">
    <source>
        <dbReference type="ARBA" id="ARBA00022777"/>
    </source>
</evidence>
<evidence type="ECO:0000256" key="7">
    <source>
        <dbReference type="SAM" id="MobiDB-lite"/>
    </source>
</evidence>
<keyword evidence="11" id="KW-1185">Reference proteome</keyword>
<dbReference type="InterPro" id="IPR017441">
    <property type="entry name" value="Protein_kinase_ATP_BS"/>
</dbReference>
<evidence type="ECO:0000313" key="10">
    <source>
        <dbReference type="EMBL" id="GHO97764.1"/>
    </source>
</evidence>
<dbReference type="RefSeq" id="WP_220208543.1">
    <property type="nucleotide sequence ID" value="NZ_BNJK01000002.1"/>
</dbReference>
<dbReference type="AlphaFoldDB" id="A0A8J3N484"/>
<dbReference type="EC" id="2.7.11.1" evidence="1"/>
<dbReference type="Pfam" id="PF00069">
    <property type="entry name" value="Pkinase"/>
    <property type="match status" value="1"/>
</dbReference>
<keyword evidence="8" id="KW-1133">Transmembrane helix</keyword>
<keyword evidence="5 6" id="KW-0067">ATP-binding</keyword>
<evidence type="ECO:0000313" key="11">
    <source>
        <dbReference type="Proteomes" id="UP000597444"/>
    </source>
</evidence>
<dbReference type="Pfam" id="PF06439">
    <property type="entry name" value="3keto-disac_hyd"/>
    <property type="match status" value="1"/>
</dbReference>
<dbReference type="SMART" id="SM00220">
    <property type="entry name" value="S_TKc"/>
    <property type="match status" value="1"/>
</dbReference>
<evidence type="ECO:0000256" key="6">
    <source>
        <dbReference type="PROSITE-ProRule" id="PRU10141"/>
    </source>
</evidence>
<dbReference type="Gene3D" id="3.30.200.20">
    <property type="entry name" value="Phosphorylase Kinase, domain 1"/>
    <property type="match status" value="1"/>
</dbReference>
<organism evidence="10 11">
    <name type="scientific">Reticulibacter mediterranei</name>
    <dbReference type="NCBI Taxonomy" id="2778369"/>
    <lineage>
        <taxon>Bacteria</taxon>
        <taxon>Bacillati</taxon>
        <taxon>Chloroflexota</taxon>
        <taxon>Ktedonobacteria</taxon>
        <taxon>Ktedonobacterales</taxon>
        <taxon>Reticulibacteraceae</taxon>
        <taxon>Reticulibacter</taxon>
    </lineage>
</organism>
<dbReference type="InterPro" id="IPR011009">
    <property type="entry name" value="Kinase-like_dom_sf"/>
</dbReference>
<dbReference type="GO" id="GO:0006457">
    <property type="term" value="P:protein folding"/>
    <property type="evidence" value="ECO:0007669"/>
    <property type="project" value="InterPro"/>
</dbReference>
<feature type="compositionally biased region" description="Pro residues" evidence="7">
    <location>
        <begin position="428"/>
        <end position="437"/>
    </location>
</feature>
<feature type="domain" description="Protein kinase" evidence="9">
    <location>
        <begin position="11"/>
        <end position="285"/>
    </location>
</feature>
<feature type="transmembrane region" description="Helical" evidence="8">
    <location>
        <begin position="453"/>
        <end position="477"/>
    </location>
</feature>
<dbReference type="PROSITE" id="PS00108">
    <property type="entry name" value="PROTEIN_KINASE_ST"/>
    <property type="match status" value="1"/>
</dbReference>